<evidence type="ECO:0000313" key="1">
    <source>
        <dbReference type="EMBL" id="KIK33553.1"/>
    </source>
</evidence>
<evidence type="ECO:0000313" key="2">
    <source>
        <dbReference type="Proteomes" id="UP000054485"/>
    </source>
</evidence>
<gene>
    <name evidence="1" type="ORF">CY34DRAFT_813526</name>
</gene>
<dbReference type="Proteomes" id="UP000054485">
    <property type="component" value="Unassembled WGS sequence"/>
</dbReference>
<protein>
    <submittedName>
        <fullName evidence="1">Uncharacterized protein</fullName>
    </submittedName>
</protein>
<reference evidence="1 2" key="1">
    <citation type="submission" date="2014-04" db="EMBL/GenBank/DDBJ databases">
        <authorList>
            <consortium name="DOE Joint Genome Institute"/>
            <person name="Kuo A."/>
            <person name="Ruytinx J."/>
            <person name="Rineau F."/>
            <person name="Colpaert J."/>
            <person name="Kohler A."/>
            <person name="Nagy L.G."/>
            <person name="Floudas D."/>
            <person name="Copeland A."/>
            <person name="Barry K.W."/>
            <person name="Cichocki N."/>
            <person name="Veneault-Fourrey C."/>
            <person name="LaButti K."/>
            <person name="Lindquist E.A."/>
            <person name="Lipzen A."/>
            <person name="Lundell T."/>
            <person name="Morin E."/>
            <person name="Murat C."/>
            <person name="Sun H."/>
            <person name="Tunlid A."/>
            <person name="Henrissat B."/>
            <person name="Grigoriev I.V."/>
            <person name="Hibbett D.S."/>
            <person name="Martin F."/>
            <person name="Nordberg H.P."/>
            <person name="Cantor M.N."/>
            <person name="Hua S.X."/>
        </authorList>
    </citation>
    <scope>NUCLEOTIDE SEQUENCE [LARGE SCALE GENOMIC DNA]</scope>
    <source>
        <strain evidence="1 2">UH-Slu-Lm8-n1</strain>
    </source>
</reference>
<reference evidence="2" key="2">
    <citation type="submission" date="2015-01" db="EMBL/GenBank/DDBJ databases">
        <title>Evolutionary Origins and Diversification of the Mycorrhizal Mutualists.</title>
        <authorList>
            <consortium name="DOE Joint Genome Institute"/>
            <consortium name="Mycorrhizal Genomics Consortium"/>
            <person name="Kohler A."/>
            <person name="Kuo A."/>
            <person name="Nagy L.G."/>
            <person name="Floudas D."/>
            <person name="Copeland A."/>
            <person name="Barry K.W."/>
            <person name="Cichocki N."/>
            <person name="Veneault-Fourrey C."/>
            <person name="LaButti K."/>
            <person name="Lindquist E.A."/>
            <person name="Lipzen A."/>
            <person name="Lundell T."/>
            <person name="Morin E."/>
            <person name="Murat C."/>
            <person name="Riley R."/>
            <person name="Ohm R."/>
            <person name="Sun H."/>
            <person name="Tunlid A."/>
            <person name="Henrissat B."/>
            <person name="Grigoriev I.V."/>
            <person name="Hibbett D.S."/>
            <person name="Martin F."/>
        </authorList>
    </citation>
    <scope>NUCLEOTIDE SEQUENCE [LARGE SCALE GENOMIC DNA]</scope>
    <source>
        <strain evidence="2">UH-Slu-Lm8-n1</strain>
    </source>
</reference>
<dbReference type="EMBL" id="KN835919">
    <property type="protein sequence ID" value="KIK33553.1"/>
    <property type="molecule type" value="Genomic_DNA"/>
</dbReference>
<keyword evidence="2" id="KW-1185">Reference proteome</keyword>
<dbReference type="InParanoid" id="A0A0D0ANH5"/>
<organism evidence="1 2">
    <name type="scientific">Suillus luteus UH-Slu-Lm8-n1</name>
    <dbReference type="NCBI Taxonomy" id="930992"/>
    <lineage>
        <taxon>Eukaryota</taxon>
        <taxon>Fungi</taxon>
        <taxon>Dikarya</taxon>
        <taxon>Basidiomycota</taxon>
        <taxon>Agaricomycotina</taxon>
        <taxon>Agaricomycetes</taxon>
        <taxon>Agaricomycetidae</taxon>
        <taxon>Boletales</taxon>
        <taxon>Suillineae</taxon>
        <taxon>Suillaceae</taxon>
        <taxon>Suillus</taxon>
    </lineage>
</organism>
<name>A0A0D0ANH5_9AGAM</name>
<dbReference type="AlphaFoldDB" id="A0A0D0ANH5"/>
<dbReference type="HOGENOM" id="CLU_3033994_0_0_1"/>
<accession>A0A0D0ANH5</accession>
<sequence length="55" mass="6475">MKYAVERMLLGLLGYDYRKVRKLLSFTFRVYLQIVRPSILSDQSHSLTLFATCEC</sequence>
<proteinExistence type="predicted"/>